<feature type="active site" evidence="14">
    <location>
        <position position="248"/>
    </location>
</feature>
<evidence type="ECO:0000256" key="10">
    <source>
        <dbReference type="ARBA" id="ARBA00023180"/>
    </source>
</evidence>
<keyword evidence="5" id="KW-0134">Cell wall</keyword>
<evidence type="ECO:0000256" key="7">
    <source>
        <dbReference type="ARBA" id="ARBA00022729"/>
    </source>
</evidence>
<evidence type="ECO:0000256" key="4">
    <source>
        <dbReference type="ARBA" id="ARBA00013229"/>
    </source>
</evidence>
<comment type="caution">
    <text evidence="17">The sequence shown here is derived from an EMBL/GenBank/DDBJ whole genome shotgun (WGS) entry which is preliminary data.</text>
</comment>
<evidence type="ECO:0000256" key="6">
    <source>
        <dbReference type="ARBA" id="ARBA00022525"/>
    </source>
</evidence>
<evidence type="ECO:0000313" key="18">
    <source>
        <dbReference type="Proteomes" id="UP001634007"/>
    </source>
</evidence>
<comment type="similarity">
    <text evidence="3">Belongs to the pectinesterase family.</text>
</comment>
<evidence type="ECO:0000256" key="12">
    <source>
        <dbReference type="ARBA" id="ARBA00047928"/>
    </source>
</evidence>
<keyword evidence="8 15" id="KW-0378">Hydrolase</keyword>
<dbReference type="Pfam" id="PF01095">
    <property type="entry name" value="Pectinesterase"/>
    <property type="match status" value="1"/>
</dbReference>
<evidence type="ECO:0000256" key="5">
    <source>
        <dbReference type="ARBA" id="ARBA00022512"/>
    </source>
</evidence>
<keyword evidence="18" id="KW-1185">Reference proteome</keyword>
<organism evidence="17 18">
    <name type="scientific">Eucalyptus globulus</name>
    <name type="common">Tasmanian blue gum</name>
    <dbReference type="NCBI Taxonomy" id="34317"/>
    <lineage>
        <taxon>Eukaryota</taxon>
        <taxon>Viridiplantae</taxon>
        <taxon>Streptophyta</taxon>
        <taxon>Embryophyta</taxon>
        <taxon>Tracheophyta</taxon>
        <taxon>Spermatophyta</taxon>
        <taxon>Magnoliopsida</taxon>
        <taxon>eudicotyledons</taxon>
        <taxon>Gunneridae</taxon>
        <taxon>Pentapetalae</taxon>
        <taxon>rosids</taxon>
        <taxon>malvids</taxon>
        <taxon>Myrtales</taxon>
        <taxon>Myrtaceae</taxon>
        <taxon>Myrtoideae</taxon>
        <taxon>Eucalypteae</taxon>
        <taxon>Eucalyptus</taxon>
    </lineage>
</organism>
<keyword evidence="7" id="KW-0732">Signal</keyword>
<protein>
    <recommendedName>
        <fullName evidence="4 15">Pectinesterase</fullName>
        <ecNumber evidence="4 15">3.1.1.11</ecNumber>
    </recommendedName>
</protein>
<sequence length="402" mass="43790">MRSKATFSRLSAFAIALFSFLYALTLRSSVPTPDLQPTTIGSQIGFKFQVEEILSVVTSLIMPRHHNHHLTRPVECDGSIWKSKVINDYQVGLVLTVDLKGCANFSSVQRAVDAVPDFSPSRTLILLDSGTYREKVVVNASKTNIILEGQGYLNTAIAWNDTANSTGGTIYSPSVAVFADNFTAYNISFQNTAPSPSPGDVGGQAVALRIAGDEAAFFGCGFYGAQDTLHDDAGRHYFGDCFIEGSIDFIFGNARSLYEGCTINSIAKDVTAGISGAITAQGRDSGSEHTGFSFVNCRIGGSGRVWLGRAWGAYATVVFSKTYMSDIVDPEGWNDWRDPSRDETVFFGEYDCRGPGANYTTRVEYGRLLKPSEASLFLDISYVDGHDWLPERHPSFLARTSL</sequence>
<comment type="subcellular location">
    <subcellularLocation>
        <location evidence="1">Secreted</location>
        <location evidence="1">Cell wall</location>
    </subcellularLocation>
</comment>
<evidence type="ECO:0000256" key="1">
    <source>
        <dbReference type="ARBA" id="ARBA00004191"/>
    </source>
</evidence>
<reference evidence="17 18" key="1">
    <citation type="submission" date="2024-11" db="EMBL/GenBank/DDBJ databases">
        <title>Chromosome-level genome assembly of Eucalyptus globulus Labill. provides insights into its genome evolution.</title>
        <authorList>
            <person name="Li X."/>
        </authorList>
    </citation>
    <scope>NUCLEOTIDE SEQUENCE [LARGE SCALE GENOMIC DNA]</scope>
    <source>
        <strain evidence="17">CL2024</strain>
        <tissue evidence="17">Fresh tender leaves</tissue>
    </source>
</reference>
<keyword evidence="9 15" id="KW-0063">Aspartyl esterase</keyword>
<dbReference type="InterPro" id="IPR012334">
    <property type="entry name" value="Pectin_lyas_fold"/>
</dbReference>
<gene>
    <name evidence="17" type="ORF">ACJRO7_008124</name>
</gene>
<dbReference type="PROSITE" id="PS00503">
    <property type="entry name" value="PECTINESTERASE_2"/>
    <property type="match status" value="1"/>
</dbReference>
<evidence type="ECO:0000256" key="2">
    <source>
        <dbReference type="ARBA" id="ARBA00005184"/>
    </source>
</evidence>
<keyword evidence="10" id="KW-0325">Glycoprotein</keyword>
<comment type="catalytic activity">
    <reaction evidence="12 15">
        <text>[(1-&gt;4)-alpha-D-galacturonosyl methyl ester](n) + n H2O = [(1-&gt;4)-alpha-D-galacturonosyl](n) + n methanol + n H(+)</text>
        <dbReference type="Rhea" id="RHEA:22380"/>
        <dbReference type="Rhea" id="RHEA-COMP:14570"/>
        <dbReference type="Rhea" id="RHEA-COMP:14573"/>
        <dbReference type="ChEBI" id="CHEBI:15377"/>
        <dbReference type="ChEBI" id="CHEBI:15378"/>
        <dbReference type="ChEBI" id="CHEBI:17790"/>
        <dbReference type="ChEBI" id="CHEBI:140522"/>
        <dbReference type="ChEBI" id="CHEBI:140523"/>
        <dbReference type="EC" id="3.1.1.11"/>
    </reaction>
</comment>
<dbReference type="InterPro" id="IPR033131">
    <property type="entry name" value="Pectinesterase_Asp_AS"/>
</dbReference>
<evidence type="ECO:0000313" key="17">
    <source>
        <dbReference type="EMBL" id="KAL3716474.1"/>
    </source>
</evidence>
<evidence type="ECO:0000256" key="8">
    <source>
        <dbReference type="ARBA" id="ARBA00022801"/>
    </source>
</evidence>
<keyword evidence="11" id="KW-0961">Cell wall biogenesis/degradation</keyword>
<feature type="domain" description="Pectinesterase catalytic" evidence="16">
    <location>
        <begin position="96"/>
        <end position="383"/>
    </location>
</feature>
<evidence type="ECO:0000256" key="15">
    <source>
        <dbReference type="RuleBase" id="RU000589"/>
    </source>
</evidence>
<evidence type="ECO:0000259" key="16">
    <source>
        <dbReference type="Pfam" id="PF01095"/>
    </source>
</evidence>
<dbReference type="GO" id="GO:0045490">
    <property type="term" value="P:pectin catabolic process"/>
    <property type="evidence" value="ECO:0007669"/>
    <property type="project" value="UniProtKB-UniRule"/>
</dbReference>
<dbReference type="AlphaFoldDB" id="A0ABD3IQJ1"/>
<dbReference type="PANTHER" id="PTHR31321:SF73">
    <property type="entry name" value="PECTINESTERASE 14-RELATED"/>
    <property type="match status" value="1"/>
</dbReference>
<evidence type="ECO:0000256" key="14">
    <source>
        <dbReference type="PROSITE-ProRule" id="PRU10040"/>
    </source>
</evidence>
<dbReference type="FunFam" id="2.160.20.10:FF:000033">
    <property type="entry name" value="Pectinesterase"/>
    <property type="match status" value="1"/>
</dbReference>
<dbReference type="InterPro" id="IPR000070">
    <property type="entry name" value="Pectinesterase_cat"/>
</dbReference>
<evidence type="ECO:0000256" key="11">
    <source>
        <dbReference type="ARBA" id="ARBA00023316"/>
    </source>
</evidence>
<comment type="pathway">
    <text evidence="2 15">Glycan metabolism; pectin degradation; 2-dehydro-3-deoxy-D-gluconate from pectin: step 1/5.</text>
</comment>
<dbReference type="SUPFAM" id="SSF51126">
    <property type="entry name" value="Pectin lyase-like"/>
    <property type="match status" value="1"/>
</dbReference>
<dbReference type="EC" id="3.1.1.11" evidence="4 15"/>
<dbReference type="InterPro" id="IPR011050">
    <property type="entry name" value="Pectin_lyase_fold/virulence"/>
</dbReference>
<dbReference type="Gene3D" id="2.160.20.10">
    <property type="entry name" value="Single-stranded right-handed beta-helix, Pectin lyase-like"/>
    <property type="match status" value="1"/>
</dbReference>
<dbReference type="PANTHER" id="PTHR31321">
    <property type="entry name" value="ACYL-COA THIOESTER HYDROLASE YBHC-RELATED"/>
    <property type="match status" value="1"/>
</dbReference>
<proteinExistence type="inferred from homology"/>
<evidence type="ECO:0000256" key="3">
    <source>
        <dbReference type="ARBA" id="ARBA00008891"/>
    </source>
</evidence>
<name>A0ABD3IQJ1_EUCGL</name>
<dbReference type="GO" id="GO:0030599">
    <property type="term" value="F:pectinesterase activity"/>
    <property type="evidence" value="ECO:0007669"/>
    <property type="project" value="UniProtKB-UniRule"/>
</dbReference>
<dbReference type="EMBL" id="JBJKBG010000011">
    <property type="protein sequence ID" value="KAL3716474.1"/>
    <property type="molecule type" value="Genomic_DNA"/>
</dbReference>
<dbReference type="Proteomes" id="UP001634007">
    <property type="component" value="Unassembled WGS sequence"/>
</dbReference>
<comment type="function">
    <text evidence="13">Acts in the modification of cell walls via demethylesterification of cell wall pectin.</text>
</comment>
<accession>A0ABD3IQJ1</accession>
<keyword evidence="6" id="KW-0964">Secreted</keyword>
<evidence type="ECO:0000256" key="9">
    <source>
        <dbReference type="ARBA" id="ARBA00023085"/>
    </source>
</evidence>
<evidence type="ECO:0000256" key="13">
    <source>
        <dbReference type="ARBA" id="ARBA00057335"/>
    </source>
</evidence>
<dbReference type="GO" id="GO:0042545">
    <property type="term" value="P:cell wall modification"/>
    <property type="evidence" value="ECO:0007669"/>
    <property type="project" value="UniProtKB-UniRule"/>
</dbReference>